<organism evidence="1 2">
    <name type="scientific">Campylobacter rectus</name>
    <name type="common">Wolinella recta</name>
    <dbReference type="NCBI Taxonomy" id="203"/>
    <lineage>
        <taxon>Bacteria</taxon>
        <taxon>Pseudomonadati</taxon>
        <taxon>Campylobacterota</taxon>
        <taxon>Epsilonproteobacteria</taxon>
        <taxon>Campylobacterales</taxon>
        <taxon>Campylobacteraceae</taxon>
        <taxon>Campylobacter</taxon>
    </lineage>
</organism>
<dbReference type="Proteomes" id="UP000502377">
    <property type="component" value="Chromosome"/>
</dbReference>
<dbReference type="GO" id="GO:0016788">
    <property type="term" value="F:hydrolase activity, acting on ester bonds"/>
    <property type="evidence" value="ECO:0007669"/>
    <property type="project" value="UniProtKB-ARBA"/>
</dbReference>
<dbReference type="AlphaFoldDB" id="A0A6G5QK15"/>
<dbReference type="RefSeq" id="WP_004318684.1">
    <property type="nucleotide sequence ID" value="NZ_CP012543.1"/>
</dbReference>
<gene>
    <name evidence="1" type="ORF">CRECT_0341</name>
</gene>
<keyword evidence="1" id="KW-0378">Hydrolase</keyword>
<sequence>MRAFFGVFLAFFTLIALFLRPLSNYYEAKYQKDFFITDERAMALSDKFINAAEESAQSAKSVFDKIMRIFHAGLDESNSKNNQATASVKAEQNLTTNQTAPSNLNAQNTQNLTPSTSAIKETNLTAHSAQTSHAQTPLNLDKNSSPALNLSNLPHETVARTDKGAISKSEPFDIELNENLGVILIGDSIMQGFGWGFENALKTRKIAIKNMAKASTGLTNKKFYDWSEELKTALANLKERPQNLLILALFGANDAYSYSFDERTLDFGSEAWREAYEGRIAEIYEIAEEHGAQVVWLGIPCMKSEKFDKKMKALNLIYKDAAQKYGARYIDIGGAICKGGKFLKAGADKKPLRNDDGVHISMNGAKKVAVYVVDKLLNGQSDKF</sequence>
<evidence type="ECO:0000313" key="2">
    <source>
        <dbReference type="Proteomes" id="UP000502377"/>
    </source>
</evidence>
<dbReference type="InterPro" id="IPR007407">
    <property type="entry name" value="DUF459"/>
</dbReference>
<accession>A0A6G5QK15</accession>
<protein>
    <submittedName>
        <fullName evidence="1">SGNH family hydrolase</fullName>
    </submittedName>
</protein>
<dbReference type="Pfam" id="PF04311">
    <property type="entry name" value="DUF459"/>
    <property type="match status" value="1"/>
</dbReference>
<dbReference type="SUPFAM" id="SSF52266">
    <property type="entry name" value="SGNH hydrolase"/>
    <property type="match status" value="1"/>
</dbReference>
<dbReference type="Gene3D" id="3.40.50.1110">
    <property type="entry name" value="SGNH hydrolase"/>
    <property type="match status" value="1"/>
</dbReference>
<evidence type="ECO:0000313" key="1">
    <source>
        <dbReference type="EMBL" id="QCD46038.1"/>
    </source>
</evidence>
<dbReference type="EMBL" id="CP012543">
    <property type="protein sequence ID" value="QCD46038.1"/>
    <property type="molecule type" value="Genomic_DNA"/>
</dbReference>
<dbReference type="KEGG" id="crx:CRECT_0341"/>
<dbReference type="InterPro" id="IPR036514">
    <property type="entry name" value="SGNH_hydro_sf"/>
</dbReference>
<reference evidence="1 2" key="1">
    <citation type="submission" date="2016-07" db="EMBL/GenBank/DDBJ databases">
        <title>Comparative genomics of the Campylobacter concisus group.</title>
        <authorList>
            <person name="Miller W.G."/>
            <person name="Yee E."/>
            <person name="Chapman M.H."/>
            <person name="Huynh S."/>
            <person name="Bono J.L."/>
            <person name="On S.L.W."/>
            <person name="StLeger J."/>
            <person name="Foster G."/>
            <person name="Parker C.T."/>
        </authorList>
    </citation>
    <scope>NUCLEOTIDE SEQUENCE [LARGE SCALE GENOMIC DNA]</scope>
    <source>
        <strain evidence="1 2">ATCC 33238</strain>
    </source>
</reference>
<proteinExistence type="predicted"/>
<name>A0A6G5QK15_CAMRE</name>